<dbReference type="PATRIC" id="fig|582.24.peg.740"/>
<name>A0A0D8LAE9_MORMO</name>
<gene>
    <name evidence="1" type="ORF">UA45_02510</name>
</gene>
<sequence>MILGVSKTDITPSLPVKLGGFAFRHQPCTQIGMPLYARCFIWNRQYAVVSLELLFAGDNLDRQIRTTLADIPELAGLDLILTATHSHCAPQTTDNHSPQWVNVTGNILRLSHNRLLPACRQHWLPERR</sequence>
<comment type="caution">
    <text evidence="1">The sequence shown here is derived from an EMBL/GenBank/DDBJ whole genome shotgun (WGS) entry which is preliminary data.</text>
</comment>
<dbReference type="EMBL" id="JZSH01000013">
    <property type="protein sequence ID" value="KJF78960.1"/>
    <property type="molecule type" value="Genomic_DNA"/>
</dbReference>
<dbReference type="AlphaFoldDB" id="A0A0D8LAE9"/>
<protein>
    <recommendedName>
        <fullName evidence="3">Neutral/alkaline non-lysosomal ceramidase N-terminal domain-containing protein</fullName>
    </recommendedName>
</protein>
<evidence type="ECO:0000313" key="1">
    <source>
        <dbReference type="EMBL" id="KJF78960.1"/>
    </source>
</evidence>
<organism evidence="1 2">
    <name type="scientific">Morganella morganii</name>
    <name type="common">Proteus morganii</name>
    <dbReference type="NCBI Taxonomy" id="582"/>
    <lineage>
        <taxon>Bacteria</taxon>
        <taxon>Pseudomonadati</taxon>
        <taxon>Pseudomonadota</taxon>
        <taxon>Gammaproteobacteria</taxon>
        <taxon>Enterobacterales</taxon>
        <taxon>Morganellaceae</taxon>
        <taxon>Morganella</taxon>
    </lineage>
</organism>
<dbReference type="Proteomes" id="UP000032582">
    <property type="component" value="Unassembled WGS sequence"/>
</dbReference>
<evidence type="ECO:0008006" key="3">
    <source>
        <dbReference type="Google" id="ProtNLM"/>
    </source>
</evidence>
<accession>A0A0D8LAE9</accession>
<proteinExistence type="predicted"/>
<reference evidence="1 2" key="1">
    <citation type="submission" date="2015-02" db="EMBL/GenBank/DDBJ databases">
        <title>Whole genome shotgun sequencing of cultured foodborne pathogen.</title>
        <authorList>
            <person name="Timme R."/>
            <person name="Allard M.W."/>
            <person name="Strain E."/>
            <person name="Evans P.S."/>
            <person name="Brown E."/>
        </authorList>
    </citation>
    <scope>NUCLEOTIDE SEQUENCE [LARGE SCALE GENOMIC DNA]</scope>
    <source>
        <strain evidence="1 2">GCSL-TSO-24</strain>
    </source>
</reference>
<evidence type="ECO:0000313" key="2">
    <source>
        <dbReference type="Proteomes" id="UP000032582"/>
    </source>
</evidence>